<evidence type="ECO:0000313" key="2">
    <source>
        <dbReference type="Proteomes" id="UP000076858"/>
    </source>
</evidence>
<organism evidence="1 2">
    <name type="scientific">Daphnia magna</name>
    <dbReference type="NCBI Taxonomy" id="35525"/>
    <lineage>
        <taxon>Eukaryota</taxon>
        <taxon>Metazoa</taxon>
        <taxon>Ecdysozoa</taxon>
        <taxon>Arthropoda</taxon>
        <taxon>Crustacea</taxon>
        <taxon>Branchiopoda</taxon>
        <taxon>Diplostraca</taxon>
        <taxon>Cladocera</taxon>
        <taxon>Anomopoda</taxon>
        <taxon>Daphniidae</taxon>
        <taxon>Daphnia</taxon>
    </lineage>
</organism>
<keyword evidence="2" id="KW-1185">Reference proteome</keyword>
<sequence>MYVTLVIRNLDFGIEFKDQRKKIRDSSLAMTLCLNSGGIKKNHLYPAVPANNICILATEDTVVSSTSSSPGDLKLAEPFTDP</sequence>
<dbReference type="Proteomes" id="UP000076858">
    <property type="component" value="Unassembled WGS sequence"/>
</dbReference>
<dbReference type="AlphaFoldDB" id="A0A164LEA3"/>
<comment type="caution">
    <text evidence="1">The sequence shown here is derived from an EMBL/GenBank/DDBJ whole genome shotgun (WGS) entry which is preliminary data.</text>
</comment>
<reference evidence="1 2" key="1">
    <citation type="submission" date="2016-03" db="EMBL/GenBank/DDBJ databases">
        <title>EvidentialGene: Evidence-directed Construction of Genes on Genomes.</title>
        <authorList>
            <person name="Gilbert D.G."/>
            <person name="Choi J.-H."/>
            <person name="Mockaitis K."/>
            <person name="Colbourne J."/>
            <person name="Pfrender M."/>
        </authorList>
    </citation>
    <scope>NUCLEOTIDE SEQUENCE [LARGE SCALE GENOMIC DNA]</scope>
    <source>
        <strain evidence="1 2">Xinb3</strain>
        <tissue evidence="1">Complete organism</tissue>
    </source>
</reference>
<evidence type="ECO:0000313" key="1">
    <source>
        <dbReference type="EMBL" id="KZS04029.1"/>
    </source>
</evidence>
<accession>A0A164LEA3</accession>
<name>A0A164LEA3_9CRUS</name>
<gene>
    <name evidence="1" type="ORF">APZ42_033152</name>
</gene>
<proteinExistence type="predicted"/>
<protein>
    <submittedName>
        <fullName evidence="1">Uncharacterized protein</fullName>
    </submittedName>
</protein>
<dbReference type="EMBL" id="LRGB01003146">
    <property type="protein sequence ID" value="KZS04029.1"/>
    <property type="molecule type" value="Genomic_DNA"/>
</dbReference>